<comment type="caution">
    <text evidence="5">The sequence shown here is derived from an EMBL/GenBank/DDBJ whole genome shotgun (WGS) entry which is preliminary data.</text>
</comment>
<dbReference type="EMBL" id="NGKA01000001">
    <property type="protein sequence ID" value="RSU15600.1"/>
    <property type="molecule type" value="Genomic_DNA"/>
</dbReference>
<organism evidence="5 6">
    <name type="scientific">Vagococcus elongatus</name>
    <dbReference type="NCBI Taxonomy" id="180344"/>
    <lineage>
        <taxon>Bacteria</taxon>
        <taxon>Bacillati</taxon>
        <taxon>Bacillota</taxon>
        <taxon>Bacilli</taxon>
        <taxon>Lactobacillales</taxon>
        <taxon>Enterococcaceae</taxon>
        <taxon>Vagococcus</taxon>
    </lineage>
</organism>
<dbReference type="Pfam" id="PF01168">
    <property type="entry name" value="Ala_racemase_N"/>
    <property type="match status" value="1"/>
</dbReference>
<reference evidence="5 6" key="1">
    <citation type="submission" date="2017-05" db="EMBL/GenBank/DDBJ databases">
        <title>Vagococcus spp. assemblies.</title>
        <authorList>
            <person name="Gulvik C.A."/>
        </authorList>
    </citation>
    <scope>NUCLEOTIDE SEQUENCE [LARGE SCALE GENOMIC DNA]</scope>
    <source>
        <strain evidence="5 6">CCUG 51432</strain>
    </source>
</reference>
<name>A0A430B5F5_9ENTE</name>
<dbReference type="GO" id="GO:0030170">
    <property type="term" value="F:pyridoxal phosphate binding"/>
    <property type="evidence" value="ECO:0007669"/>
    <property type="project" value="TreeGrafter"/>
</dbReference>
<protein>
    <submittedName>
        <fullName evidence="5">Alanine racemase</fullName>
    </submittedName>
</protein>
<dbReference type="InterPro" id="IPR001608">
    <property type="entry name" value="Ala_racemase_N"/>
</dbReference>
<accession>A0A430B5F5</accession>
<proteinExistence type="predicted"/>
<evidence type="ECO:0000256" key="1">
    <source>
        <dbReference type="ARBA" id="ARBA00001933"/>
    </source>
</evidence>
<dbReference type="OrthoDB" id="504078at2"/>
<keyword evidence="3" id="KW-0413">Isomerase</keyword>
<dbReference type="PANTHER" id="PTHR30511:SF3">
    <property type="entry name" value="LYSINE RACEMASE"/>
    <property type="match status" value="1"/>
</dbReference>
<dbReference type="RefSeq" id="WP_126806173.1">
    <property type="nucleotide sequence ID" value="NZ_NGKA01000001.1"/>
</dbReference>
<gene>
    <name evidence="5" type="ORF">CBF29_00560</name>
</gene>
<dbReference type="AlphaFoldDB" id="A0A430B5F5"/>
<evidence type="ECO:0000256" key="2">
    <source>
        <dbReference type="ARBA" id="ARBA00022898"/>
    </source>
</evidence>
<dbReference type="GO" id="GO:0008784">
    <property type="term" value="F:alanine racemase activity"/>
    <property type="evidence" value="ECO:0007669"/>
    <property type="project" value="TreeGrafter"/>
</dbReference>
<dbReference type="PANTHER" id="PTHR30511">
    <property type="entry name" value="ALANINE RACEMASE"/>
    <property type="match status" value="1"/>
</dbReference>
<dbReference type="GO" id="GO:0005829">
    <property type="term" value="C:cytosol"/>
    <property type="evidence" value="ECO:0007669"/>
    <property type="project" value="TreeGrafter"/>
</dbReference>
<evidence type="ECO:0000256" key="3">
    <source>
        <dbReference type="ARBA" id="ARBA00023235"/>
    </source>
</evidence>
<sequence length="359" mass="40411">MSYPKVRINTEKLSENLEYMSHKLKAGGLSFTAVTKVFSAHPEMMEIFEKCEGIEYFGDSRIINLKSYKESKKKKILIRICMPSEVEDVVKYADISFHSEMKTVILMNDFASKINKKHQILLMIDLGDLREGFYYEEDLMAAVKQIKKLSHIQIIGIGVNLTCYGAVIPEEKNLEKLLYYKTKIEEILGYRLDMISGGNSSSLYLLDDESQNIPEGINNLRIGEALVLGKETAFGKALPGMNQDVFELTAELIEVKEKPSLPTGKIGMDAFGHSPTFEDKGIMLRGIVALGKQDVSETAISPKDQAIEILGASSDHLILDLTHSDTNYQVGDKIAFKLDYGSLLSCFTSKYVMKDFYRY</sequence>
<dbReference type="NCBIfam" id="NF040742">
    <property type="entry name" value="racem_Orr"/>
    <property type="match status" value="1"/>
</dbReference>
<evidence type="ECO:0000313" key="5">
    <source>
        <dbReference type="EMBL" id="RSU15600.1"/>
    </source>
</evidence>
<keyword evidence="2" id="KW-0663">Pyridoxal phosphate</keyword>
<feature type="domain" description="Alanine racemase N-terminal" evidence="4">
    <location>
        <begin position="8"/>
        <end position="227"/>
    </location>
</feature>
<dbReference type="CDD" id="cd06815">
    <property type="entry name" value="PLPDE_III_AR_like_1"/>
    <property type="match status" value="1"/>
</dbReference>
<keyword evidence="6" id="KW-1185">Reference proteome</keyword>
<dbReference type="InterPro" id="IPR000821">
    <property type="entry name" value="Ala_racemase"/>
</dbReference>
<evidence type="ECO:0000313" key="6">
    <source>
        <dbReference type="Proteomes" id="UP000287605"/>
    </source>
</evidence>
<dbReference type="SUPFAM" id="SSF51419">
    <property type="entry name" value="PLP-binding barrel"/>
    <property type="match status" value="1"/>
</dbReference>
<dbReference type="Proteomes" id="UP000287605">
    <property type="component" value="Unassembled WGS sequence"/>
</dbReference>
<evidence type="ECO:0000259" key="4">
    <source>
        <dbReference type="Pfam" id="PF01168"/>
    </source>
</evidence>
<dbReference type="InterPro" id="IPR029066">
    <property type="entry name" value="PLP-binding_barrel"/>
</dbReference>
<dbReference type="Gene3D" id="3.20.20.10">
    <property type="entry name" value="Alanine racemase"/>
    <property type="match status" value="1"/>
</dbReference>
<comment type="cofactor">
    <cofactor evidence="1">
        <name>pyridoxal 5'-phosphate</name>
        <dbReference type="ChEBI" id="CHEBI:597326"/>
    </cofactor>
</comment>